<dbReference type="InterPro" id="IPR000182">
    <property type="entry name" value="GNAT_dom"/>
</dbReference>
<comment type="caution">
    <text evidence="2">The sequence shown here is derived from an EMBL/GenBank/DDBJ whole genome shotgun (WGS) entry which is preliminary data.</text>
</comment>
<dbReference type="EMBL" id="SIJB01000030">
    <property type="protein sequence ID" value="NBI30202.1"/>
    <property type="molecule type" value="Genomic_DNA"/>
</dbReference>
<accession>A0A6N9Q5U3</accession>
<reference evidence="2 3" key="1">
    <citation type="submission" date="2019-01" db="EMBL/GenBank/DDBJ databases">
        <title>Chengkuizengella sp. nov., isolated from deep-sea sediment of East Pacific Ocean.</title>
        <authorList>
            <person name="Yang J."/>
            <person name="Lai Q."/>
            <person name="Shao Z."/>
        </authorList>
    </citation>
    <scope>NUCLEOTIDE SEQUENCE [LARGE SCALE GENOMIC DNA]</scope>
    <source>
        <strain evidence="2 3">YPA3-1-1</strain>
    </source>
</reference>
<protein>
    <submittedName>
        <fullName evidence="2">GNAT family N-acetyltransferase</fullName>
    </submittedName>
</protein>
<dbReference type="SUPFAM" id="SSF55729">
    <property type="entry name" value="Acyl-CoA N-acyltransferases (Nat)"/>
    <property type="match status" value="1"/>
</dbReference>
<dbReference type="Gene3D" id="3.40.630.30">
    <property type="match status" value="1"/>
</dbReference>
<dbReference type="AlphaFoldDB" id="A0A6N9Q5U3"/>
<dbReference type="GO" id="GO:0016747">
    <property type="term" value="F:acyltransferase activity, transferring groups other than amino-acyl groups"/>
    <property type="evidence" value="ECO:0007669"/>
    <property type="project" value="InterPro"/>
</dbReference>
<dbReference type="OrthoDB" id="948250at2"/>
<evidence type="ECO:0000313" key="3">
    <source>
        <dbReference type="Proteomes" id="UP000448943"/>
    </source>
</evidence>
<dbReference type="Proteomes" id="UP000448943">
    <property type="component" value="Unassembled WGS sequence"/>
</dbReference>
<evidence type="ECO:0000313" key="2">
    <source>
        <dbReference type="EMBL" id="NBI30202.1"/>
    </source>
</evidence>
<dbReference type="PANTHER" id="PTHR43415:SF3">
    <property type="entry name" value="GNAT-FAMILY ACETYLTRANSFERASE"/>
    <property type="match status" value="1"/>
</dbReference>
<feature type="domain" description="N-acetyltransferase" evidence="1">
    <location>
        <begin position="1"/>
        <end position="164"/>
    </location>
</feature>
<dbReference type="RefSeq" id="WP_160647013.1">
    <property type="nucleotide sequence ID" value="NZ_SIJB01000030.1"/>
</dbReference>
<dbReference type="Pfam" id="PF00583">
    <property type="entry name" value="Acetyltransf_1"/>
    <property type="match status" value="1"/>
</dbReference>
<dbReference type="CDD" id="cd04301">
    <property type="entry name" value="NAT_SF"/>
    <property type="match status" value="1"/>
</dbReference>
<keyword evidence="3" id="KW-1185">Reference proteome</keyword>
<keyword evidence="2" id="KW-0808">Transferase</keyword>
<proteinExistence type="predicted"/>
<organism evidence="2 3">
    <name type="scientific">Chengkuizengella marina</name>
    <dbReference type="NCBI Taxonomy" id="2507566"/>
    <lineage>
        <taxon>Bacteria</taxon>
        <taxon>Bacillati</taxon>
        <taxon>Bacillota</taxon>
        <taxon>Bacilli</taxon>
        <taxon>Bacillales</taxon>
        <taxon>Paenibacillaceae</taxon>
        <taxon>Chengkuizengella</taxon>
    </lineage>
</organism>
<dbReference type="PANTHER" id="PTHR43415">
    <property type="entry name" value="SPERMIDINE N(1)-ACETYLTRANSFERASE"/>
    <property type="match status" value="1"/>
</dbReference>
<name>A0A6N9Q5U3_9BACL</name>
<dbReference type="InterPro" id="IPR016181">
    <property type="entry name" value="Acyl_CoA_acyltransferase"/>
</dbReference>
<evidence type="ECO:0000259" key="1">
    <source>
        <dbReference type="PROSITE" id="PS51186"/>
    </source>
</evidence>
<sequence length="164" mass="18830">MIREILVSDAEEFLNLNKKLDLETKFMLYEENERTTSIEEQAKMIDSILNSYNSTIFVSQQESNLVGYILIHGGKMNRIKHKANLVIGILNKYCNKGIGRQLFQQTEDWAKTHGLKRLELSVMAHNKSAIALYKKMGFKIEGEQKCSLIVDGQIVDEYIMGKLL</sequence>
<dbReference type="PROSITE" id="PS51186">
    <property type="entry name" value="GNAT"/>
    <property type="match status" value="1"/>
</dbReference>
<gene>
    <name evidence="2" type="ORF">ERL59_14730</name>
</gene>